<dbReference type="InterPro" id="IPR028351">
    <property type="entry name" value="CyaE"/>
</dbReference>
<dbReference type="EMBL" id="DTKJ01000022">
    <property type="protein sequence ID" value="HGZ11284.1"/>
    <property type="molecule type" value="Genomic_DNA"/>
</dbReference>
<evidence type="ECO:0000256" key="4">
    <source>
        <dbReference type="ARBA" id="ARBA00022452"/>
    </source>
</evidence>
<feature type="coiled-coil region" evidence="8">
    <location>
        <begin position="333"/>
        <end position="385"/>
    </location>
</feature>
<sequence>MHYRGGCLILTGWLILWSWGSIALGGEEAPRTLNLKEALSLAWKANPNLQVSRLEELIADQEVTRARSRFLPQVRAEVSQTFYDQPTQVKVMLPGSPGVSFPTTNKNFWTSRVVVDQTIFDFWARSSRYQAAILGQNISRLDTCQVRDNIFLLVCQGYFRVLRAEKLVTVAQQEVTLLQEQLKDATNLYEFGVATYNDVLQAEVALADARQRLITAENDVTNAKAALNKLLGLSISTPISLVEEKELAAPLVKLDQAAELALKQRSDLKAAGSRVEQGEKVVTQVQAQHFPRLYAQAGHFWQENRYWVNDSQWFAILGLQWSLFNGLDTRAQVRQAKERVEQLKVKRQDLSDQVRLEVQTAYLAVQETAERLKVTEKAVAQGEENLRLNQERYREQVGTATEVLDALTLLTKSRVNFFNARYDHQLAKAQLLWAVGGINQLLPEEDTRRAP</sequence>
<dbReference type="GO" id="GO:0015562">
    <property type="term" value="F:efflux transmembrane transporter activity"/>
    <property type="evidence" value="ECO:0007669"/>
    <property type="project" value="InterPro"/>
</dbReference>
<accession>A0A7C5ESK2</accession>
<evidence type="ECO:0000256" key="2">
    <source>
        <dbReference type="ARBA" id="ARBA00007613"/>
    </source>
</evidence>
<protein>
    <submittedName>
        <fullName evidence="9">TolC family protein</fullName>
    </submittedName>
</protein>
<evidence type="ECO:0000256" key="8">
    <source>
        <dbReference type="SAM" id="Coils"/>
    </source>
</evidence>
<evidence type="ECO:0000256" key="3">
    <source>
        <dbReference type="ARBA" id="ARBA00022448"/>
    </source>
</evidence>
<evidence type="ECO:0000256" key="1">
    <source>
        <dbReference type="ARBA" id="ARBA00004442"/>
    </source>
</evidence>
<name>A0A7C5ESK2_9BACT</name>
<dbReference type="PIRSF" id="PIRSF001892">
    <property type="entry name" value="CyaE"/>
    <property type="match status" value="1"/>
</dbReference>
<dbReference type="GO" id="GO:1990281">
    <property type="term" value="C:efflux pump complex"/>
    <property type="evidence" value="ECO:0007669"/>
    <property type="project" value="TreeGrafter"/>
</dbReference>
<keyword evidence="3" id="KW-0813">Transport</keyword>
<proteinExistence type="inferred from homology"/>
<evidence type="ECO:0000256" key="6">
    <source>
        <dbReference type="ARBA" id="ARBA00023136"/>
    </source>
</evidence>
<feature type="coiled-coil region" evidence="8">
    <location>
        <begin position="168"/>
        <end position="226"/>
    </location>
</feature>
<dbReference type="InterPro" id="IPR003423">
    <property type="entry name" value="OMP_efflux"/>
</dbReference>
<keyword evidence="5" id="KW-0812">Transmembrane</keyword>
<keyword evidence="8" id="KW-0175">Coiled coil</keyword>
<gene>
    <name evidence="9" type="ORF">ENW48_03580</name>
</gene>
<keyword evidence="7" id="KW-0998">Cell outer membrane</keyword>
<dbReference type="InterPro" id="IPR051906">
    <property type="entry name" value="TolC-like"/>
</dbReference>
<evidence type="ECO:0000256" key="7">
    <source>
        <dbReference type="ARBA" id="ARBA00023237"/>
    </source>
</evidence>
<keyword evidence="4" id="KW-1134">Transmembrane beta strand</keyword>
<dbReference type="AlphaFoldDB" id="A0A7C5ESK2"/>
<organism evidence="9">
    <name type="scientific">Desulfobacca acetoxidans</name>
    <dbReference type="NCBI Taxonomy" id="60893"/>
    <lineage>
        <taxon>Bacteria</taxon>
        <taxon>Pseudomonadati</taxon>
        <taxon>Thermodesulfobacteriota</taxon>
        <taxon>Desulfobaccia</taxon>
        <taxon>Desulfobaccales</taxon>
        <taxon>Desulfobaccaceae</taxon>
        <taxon>Desulfobacca</taxon>
    </lineage>
</organism>
<comment type="similarity">
    <text evidence="2">Belongs to the outer membrane factor (OMF) (TC 1.B.17) family.</text>
</comment>
<dbReference type="GO" id="GO:0009279">
    <property type="term" value="C:cell outer membrane"/>
    <property type="evidence" value="ECO:0007669"/>
    <property type="project" value="UniProtKB-SubCell"/>
</dbReference>
<dbReference type="PANTHER" id="PTHR30026">
    <property type="entry name" value="OUTER MEMBRANE PROTEIN TOLC"/>
    <property type="match status" value="1"/>
</dbReference>
<dbReference type="GO" id="GO:0015288">
    <property type="term" value="F:porin activity"/>
    <property type="evidence" value="ECO:0007669"/>
    <property type="project" value="TreeGrafter"/>
</dbReference>
<reference evidence="9" key="1">
    <citation type="journal article" date="2020" name="mSystems">
        <title>Genome- and Community-Level Interaction Insights into Carbon Utilization and Element Cycling Functions of Hydrothermarchaeota in Hydrothermal Sediment.</title>
        <authorList>
            <person name="Zhou Z."/>
            <person name="Liu Y."/>
            <person name="Xu W."/>
            <person name="Pan J."/>
            <person name="Luo Z.H."/>
            <person name="Li M."/>
        </authorList>
    </citation>
    <scope>NUCLEOTIDE SEQUENCE [LARGE SCALE GENOMIC DNA]</scope>
    <source>
        <strain evidence="9">SpSt-853</strain>
    </source>
</reference>
<dbReference type="Gene3D" id="1.20.1600.10">
    <property type="entry name" value="Outer membrane efflux proteins (OEP)"/>
    <property type="match status" value="1"/>
</dbReference>
<evidence type="ECO:0000256" key="5">
    <source>
        <dbReference type="ARBA" id="ARBA00022692"/>
    </source>
</evidence>
<keyword evidence="6" id="KW-0472">Membrane</keyword>
<comment type="subcellular location">
    <subcellularLocation>
        <location evidence="1">Cell outer membrane</location>
    </subcellularLocation>
</comment>
<evidence type="ECO:0000313" key="9">
    <source>
        <dbReference type="EMBL" id="HGZ11284.1"/>
    </source>
</evidence>
<dbReference type="PANTHER" id="PTHR30026:SF21">
    <property type="entry name" value="SLR1270 PROTEIN"/>
    <property type="match status" value="1"/>
</dbReference>
<dbReference type="SUPFAM" id="SSF56954">
    <property type="entry name" value="Outer membrane efflux proteins (OEP)"/>
    <property type="match status" value="1"/>
</dbReference>
<dbReference type="Pfam" id="PF02321">
    <property type="entry name" value="OEP"/>
    <property type="match status" value="2"/>
</dbReference>
<comment type="caution">
    <text evidence="9">The sequence shown here is derived from an EMBL/GenBank/DDBJ whole genome shotgun (WGS) entry which is preliminary data.</text>
</comment>